<evidence type="ECO:0000259" key="2">
    <source>
        <dbReference type="Pfam" id="PF11977"/>
    </source>
</evidence>
<dbReference type="Pfam" id="PF11977">
    <property type="entry name" value="RNase_Zc3h12a"/>
    <property type="match status" value="1"/>
</dbReference>
<evidence type="ECO:0000256" key="1">
    <source>
        <dbReference type="SAM" id="Phobius"/>
    </source>
</evidence>
<keyword evidence="1" id="KW-1133">Transmembrane helix</keyword>
<comment type="caution">
    <text evidence="3">The sequence shown here is derived from an EMBL/GenBank/DDBJ whole genome shotgun (WGS) entry which is preliminary data.</text>
</comment>
<dbReference type="EMBL" id="SLXL01000007">
    <property type="protein sequence ID" value="TCP22314.1"/>
    <property type="molecule type" value="Genomic_DNA"/>
</dbReference>
<sequence length="185" mass="19938">MVVPFILLLISLAGAVASVLVWGPVPSLPLLFALACAVGALILLVLAPRKGRRDYIVVDGSNVMYWDAETPKLETVGHVVKALETRGLVPVIWFDANVGYLVSDRYMGVERLARALTVPSRQVFIAPKGTPADPLLLNGAAVLKARVVTNDRFRDWVADHPQVQQPGFLVPGQVVRGAVRLDLGA</sequence>
<protein>
    <submittedName>
        <fullName evidence="3">Zc3h12a-like ribonuclease protein</fullName>
    </submittedName>
</protein>
<keyword evidence="4" id="KW-1185">Reference proteome</keyword>
<evidence type="ECO:0000313" key="3">
    <source>
        <dbReference type="EMBL" id="TCP22314.1"/>
    </source>
</evidence>
<reference evidence="3 4" key="1">
    <citation type="submission" date="2019-03" db="EMBL/GenBank/DDBJ databases">
        <title>Genomic Encyclopedia of Type Strains, Phase IV (KMG-IV): sequencing the most valuable type-strain genomes for metagenomic binning, comparative biology and taxonomic classification.</title>
        <authorList>
            <person name="Goeker M."/>
        </authorList>
    </citation>
    <scope>NUCLEOTIDE SEQUENCE [LARGE SCALE GENOMIC DNA]</scope>
    <source>
        <strain evidence="3 4">DSM 2781</strain>
    </source>
</reference>
<name>A0A4R2NM55_RHOAD</name>
<evidence type="ECO:0000313" key="4">
    <source>
        <dbReference type="Proteomes" id="UP000295733"/>
    </source>
</evidence>
<feature type="transmembrane region" description="Helical" evidence="1">
    <location>
        <begin position="27"/>
        <end position="47"/>
    </location>
</feature>
<dbReference type="Proteomes" id="UP000295733">
    <property type="component" value="Unassembled WGS sequence"/>
</dbReference>
<organism evidence="3 4">
    <name type="scientific">Rhodovulum adriaticum</name>
    <name type="common">Rhodopseudomonas adriatica</name>
    <dbReference type="NCBI Taxonomy" id="35804"/>
    <lineage>
        <taxon>Bacteria</taxon>
        <taxon>Pseudomonadati</taxon>
        <taxon>Pseudomonadota</taxon>
        <taxon>Alphaproteobacteria</taxon>
        <taxon>Rhodobacterales</taxon>
        <taxon>Paracoccaceae</taxon>
        <taxon>Rhodovulum</taxon>
    </lineage>
</organism>
<gene>
    <name evidence="3" type="ORF">EV656_107124</name>
</gene>
<accession>A0A4R2NM55</accession>
<dbReference type="Gene3D" id="3.40.50.11980">
    <property type="match status" value="1"/>
</dbReference>
<dbReference type="AlphaFoldDB" id="A0A4R2NM55"/>
<feature type="domain" description="RNase NYN" evidence="2">
    <location>
        <begin position="54"/>
        <end position="164"/>
    </location>
</feature>
<proteinExistence type="predicted"/>
<keyword evidence="1" id="KW-0472">Membrane</keyword>
<dbReference type="OrthoDB" id="5196680at2"/>
<keyword evidence="1" id="KW-0812">Transmembrane</keyword>
<dbReference type="RefSeq" id="WP_132603700.1">
    <property type="nucleotide sequence ID" value="NZ_NRRP01000007.1"/>
</dbReference>
<dbReference type="InterPro" id="IPR021869">
    <property type="entry name" value="RNase_Zc3h12_NYN"/>
</dbReference>